<reference evidence="1" key="1">
    <citation type="submission" date="2018-05" db="EMBL/GenBank/DDBJ databases">
        <authorList>
            <person name="Lanie J.A."/>
            <person name="Ng W.-L."/>
            <person name="Kazmierczak K.M."/>
            <person name="Andrzejewski T.M."/>
            <person name="Davidsen T.M."/>
            <person name="Wayne K.J."/>
            <person name="Tettelin H."/>
            <person name="Glass J.I."/>
            <person name="Rusch D."/>
            <person name="Podicherti R."/>
            <person name="Tsui H.-C.T."/>
            <person name="Winkler M.E."/>
        </authorList>
    </citation>
    <scope>NUCLEOTIDE SEQUENCE</scope>
</reference>
<name>A0A382SZY7_9ZZZZ</name>
<organism evidence="1">
    <name type="scientific">marine metagenome</name>
    <dbReference type="NCBI Taxonomy" id="408172"/>
    <lineage>
        <taxon>unclassified sequences</taxon>
        <taxon>metagenomes</taxon>
        <taxon>ecological metagenomes</taxon>
    </lineage>
</organism>
<gene>
    <name evidence="1" type="ORF">METZ01_LOCUS368384</name>
</gene>
<protein>
    <submittedName>
        <fullName evidence="1">Uncharacterized protein</fullName>
    </submittedName>
</protein>
<proteinExistence type="predicted"/>
<dbReference type="AlphaFoldDB" id="A0A382SZY7"/>
<accession>A0A382SZY7</accession>
<evidence type="ECO:0000313" key="1">
    <source>
        <dbReference type="EMBL" id="SVD15530.1"/>
    </source>
</evidence>
<sequence length="44" mass="5092">MSLFFWSFSISSMTNSASKFPRKLPIVVLTKAHPIGYKLLYQKK</sequence>
<dbReference type="EMBL" id="UINC01132918">
    <property type="protein sequence ID" value="SVD15530.1"/>
    <property type="molecule type" value="Genomic_DNA"/>
</dbReference>